<dbReference type="EMBL" id="JBHUMM010000043">
    <property type="protein sequence ID" value="MFD2672633.1"/>
    <property type="molecule type" value="Genomic_DNA"/>
</dbReference>
<evidence type="ECO:0000313" key="16">
    <source>
        <dbReference type="EMBL" id="MFD2672633.1"/>
    </source>
</evidence>
<keyword evidence="11 14" id="KW-1133">Transmembrane helix</keyword>
<dbReference type="Pfam" id="PF02518">
    <property type="entry name" value="HATPase_c"/>
    <property type="match status" value="1"/>
</dbReference>
<keyword evidence="6" id="KW-0808">Transferase</keyword>
<dbReference type="PRINTS" id="PR00344">
    <property type="entry name" value="BCTRLSENSOR"/>
</dbReference>
<evidence type="ECO:0000256" key="6">
    <source>
        <dbReference type="ARBA" id="ARBA00022679"/>
    </source>
</evidence>
<dbReference type="PANTHER" id="PTHR45453:SF2">
    <property type="entry name" value="HISTIDINE KINASE"/>
    <property type="match status" value="1"/>
</dbReference>
<dbReference type="CDD" id="cd00082">
    <property type="entry name" value="HisKA"/>
    <property type="match status" value="1"/>
</dbReference>
<evidence type="ECO:0000256" key="7">
    <source>
        <dbReference type="ARBA" id="ARBA00022692"/>
    </source>
</evidence>
<evidence type="ECO:0000256" key="9">
    <source>
        <dbReference type="ARBA" id="ARBA00022777"/>
    </source>
</evidence>
<evidence type="ECO:0000256" key="8">
    <source>
        <dbReference type="ARBA" id="ARBA00022741"/>
    </source>
</evidence>
<evidence type="ECO:0000256" key="2">
    <source>
        <dbReference type="ARBA" id="ARBA00004651"/>
    </source>
</evidence>
<accession>A0ABW5RC88</accession>
<sequence length="436" mass="49677">MKMLKNPEFSKLVILWLTGLLTFAVIAFGLATYHFHAQREAIFNQQAAIVAAVLDDAMQDKPGEQTDQSYRDDEKAVVEQILRPQTDEVERGKELLKRYGIDQNLIYNEQATMVQLHHSHIVMLLLLILLAFVTMGYVLWRYLQLHYRKLDEVTHYARLIAEGEEALDMRDNEEGTVSILKNEMYKITSMLREQKNDLQQDKVQLAASIADISHQLKTPMTSLFVVHDVLQDNPAEEVKEKFLHRMQAQLDRMEWLISSLLKLAKLDAGTIEMKKELYPIQTLIDRSLESLSVPLDIRMQQVTVHGDERIMLRGDLNWTREALVNMLKNAVEHTPEGGEIELTYETNPLYTKLTIADNGAGIDPQDLPYIFNRFYRGKNAGADSVGIGLAMAYAIIKKQGGDLTVHSEPGEGTTFTVTFFHASSSEDRNHLHPASR</sequence>
<dbReference type="InterPro" id="IPR004358">
    <property type="entry name" value="Sig_transdc_His_kin-like_C"/>
</dbReference>
<dbReference type="GO" id="GO:0016301">
    <property type="term" value="F:kinase activity"/>
    <property type="evidence" value="ECO:0007669"/>
    <property type="project" value="UniProtKB-KW"/>
</dbReference>
<evidence type="ECO:0000256" key="4">
    <source>
        <dbReference type="ARBA" id="ARBA00022475"/>
    </source>
</evidence>
<evidence type="ECO:0000256" key="3">
    <source>
        <dbReference type="ARBA" id="ARBA00012438"/>
    </source>
</evidence>
<comment type="subcellular location">
    <subcellularLocation>
        <location evidence="2">Cell membrane</location>
        <topology evidence="2">Multi-pass membrane protein</topology>
    </subcellularLocation>
</comment>
<keyword evidence="12" id="KW-0902">Two-component regulatory system</keyword>
<dbReference type="SUPFAM" id="SSF47384">
    <property type="entry name" value="Homodimeric domain of signal transducing histidine kinase"/>
    <property type="match status" value="1"/>
</dbReference>
<keyword evidence="8" id="KW-0547">Nucleotide-binding</keyword>
<protein>
    <recommendedName>
        <fullName evidence="3">histidine kinase</fullName>
        <ecNumber evidence="3">2.7.13.3</ecNumber>
    </recommendedName>
</protein>
<keyword evidence="5" id="KW-0597">Phosphoprotein</keyword>
<dbReference type="Gene3D" id="3.30.565.10">
    <property type="entry name" value="Histidine kinase-like ATPase, C-terminal domain"/>
    <property type="match status" value="1"/>
</dbReference>
<dbReference type="InterPro" id="IPR036890">
    <property type="entry name" value="HATPase_C_sf"/>
</dbReference>
<dbReference type="EC" id="2.7.13.3" evidence="3"/>
<comment type="caution">
    <text evidence="16">The sequence shown here is derived from an EMBL/GenBank/DDBJ whole genome shotgun (WGS) entry which is preliminary data.</text>
</comment>
<dbReference type="SMART" id="SM00388">
    <property type="entry name" value="HisKA"/>
    <property type="match status" value="1"/>
</dbReference>
<evidence type="ECO:0000256" key="1">
    <source>
        <dbReference type="ARBA" id="ARBA00000085"/>
    </source>
</evidence>
<keyword evidence="4" id="KW-1003">Cell membrane</keyword>
<dbReference type="InterPro" id="IPR003594">
    <property type="entry name" value="HATPase_dom"/>
</dbReference>
<dbReference type="Proteomes" id="UP001597497">
    <property type="component" value="Unassembled WGS sequence"/>
</dbReference>
<evidence type="ECO:0000256" key="11">
    <source>
        <dbReference type="ARBA" id="ARBA00022989"/>
    </source>
</evidence>
<evidence type="ECO:0000256" key="13">
    <source>
        <dbReference type="ARBA" id="ARBA00023136"/>
    </source>
</evidence>
<keyword evidence="13 14" id="KW-0472">Membrane</keyword>
<dbReference type="SUPFAM" id="SSF55874">
    <property type="entry name" value="ATPase domain of HSP90 chaperone/DNA topoisomerase II/histidine kinase"/>
    <property type="match status" value="1"/>
</dbReference>
<feature type="transmembrane region" description="Helical" evidence="14">
    <location>
        <begin position="12"/>
        <end position="35"/>
    </location>
</feature>
<keyword evidence="10" id="KW-0067">ATP-binding</keyword>
<feature type="transmembrane region" description="Helical" evidence="14">
    <location>
        <begin position="121"/>
        <end position="140"/>
    </location>
</feature>
<evidence type="ECO:0000256" key="5">
    <source>
        <dbReference type="ARBA" id="ARBA00022553"/>
    </source>
</evidence>
<gene>
    <name evidence="16" type="ORF">ACFSUC_13780</name>
</gene>
<evidence type="ECO:0000256" key="14">
    <source>
        <dbReference type="SAM" id="Phobius"/>
    </source>
</evidence>
<evidence type="ECO:0000256" key="10">
    <source>
        <dbReference type="ARBA" id="ARBA00022840"/>
    </source>
</evidence>
<dbReference type="RefSeq" id="WP_379930199.1">
    <property type="nucleotide sequence ID" value="NZ_JBHUMM010000043.1"/>
</dbReference>
<dbReference type="Pfam" id="PF00512">
    <property type="entry name" value="HisKA"/>
    <property type="match status" value="1"/>
</dbReference>
<dbReference type="SMART" id="SM00387">
    <property type="entry name" value="HATPase_c"/>
    <property type="match status" value="1"/>
</dbReference>
<proteinExistence type="predicted"/>
<evidence type="ECO:0000259" key="15">
    <source>
        <dbReference type="PROSITE" id="PS50109"/>
    </source>
</evidence>
<organism evidence="16 17">
    <name type="scientific">Marinicrinis sediminis</name>
    <dbReference type="NCBI Taxonomy" id="1652465"/>
    <lineage>
        <taxon>Bacteria</taxon>
        <taxon>Bacillati</taxon>
        <taxon>Bacillota</taxon>
        <taxon>Bacilli</taxon>
        <taxon>Bacillales</taxon>
        <taxon>Paenibacillaceae</taxon>
    </lineage>
</organism>
<evidence type="ECO:0000256" key="12">
    <source>
        <dbReference type="ARBA" id="ARBA00023012"/>
    </source>
</evidence>
<evidence type="ECO:0000313" key="17">
    <source>
        <dbReference type="Proteomes" id="UP001597497"/>
    </source>
</evidence>
<dbReference type="InterPro" id="IPR050351">
    <property type="entry name" value="BphY/WalK/GraS-like"/>
</dbReference>
<comment type="catalytic activity">
    <reaction evidence="1">
        <text>ATP + protein L-histidine = ADP + protein N-phospho-L-histidine.</text>
        <dbReference type="EC" id="2.7.13.3"/>
    </reaction>
</comment>
<dbReference type="PANTHER" id="PTHR45453">
    <property type="entry name" value="PHOSPHATE REGULON SENSOR PROTEIN PHOR"/>
    <property type="match status" value="1"/>
</dbReference>
<dbReference type="InterPro" id="IPR005467">
    <property type="entry name" value="His_kinase_dom"/>
</dbReference>
<dbReference type="Gene3D" id="1.10.287.130">
    <property type="match status" value="1"/>
</dbReference>
<feature type="domain" description="Histidine kinase" evidence="15">
    <location>
        <begin position="211"/>
        <end position="423"/>
    </location>
</feature>
<keyword evidence="9 16" id="KW-0418">Kinase</keyword>
<name>A0ABW5RC88_9BACL</name>
<keyword evidence="17" id="KW-1185">Reference proteome</keyword>
<dbReference type="InterPro" id="IPR003661">
    <property type="entry name" value="HisK_dim/P_dom"/>
</dbReference>
<dbReference type="CDD" id="cd00075">
    <property type="entry name" value="HATPase"/>
    <property type="match status" value="1"/>
</dbReference>
<dbReference type="InterPro" id="IPR036097">
    <property type="entry name" value="HisK_dim/P_sf"/>
</dbReference>
<dbReference type="PROSITE" id="PS50109">
    <property type="entry name" value="HIS_KIN"/>
    <property type="match status" value="1"/>
</dbReference>
<keyword evidence="7 14" id="KW-0812">Transmembrane</keyword>
<reference evidence="17" key="1">
    <citation type="journal article" date="2019" name="Int. J. Syst. Evol. Microbiol.">
        <title>The Global Catalogue of Microorganisms (GCM) 10K type strain sequencing project: providing services to taxonomists for standard genome sequencing and annotation.</title>
        <authorList>
            <consortium name="The Broad Institute Genomics Platform"/>
            <consortium name="The Broad Institute Genome Sequencing Center for Infectious Disease"/>
            <person name="Wu L."/>
            <person name="Ma J."/>
        </authorList>
    </citation>
    <scope>NUCLEOTIDE SEQUENCE [LARGE SCALE GENOMIC DNA]</scope>
    <source>
        <strain evidence="17">KCTC 33676</strain>
    </source>
</reference>